<name>A0A7C9VDW2_9HYPH</name>
<dbReference type="Gene3D" id="1.10.3680.10">
    <property type="entry name" value="TerB-like"/>
    <property type="match status" value="1"/>
</dbReference>
<organism evidence="2 3">
    <name type="scientific">Mesorhizobium zhangyense</name>
    <dbReference type="NCBI Taxonomy" id="1776730"/>
    <lineage>
        <taxon>Bacteria</taxon>
        <taxon>Pseudomonadati</taxon>
        <taxon>Pseudomonadota</taxon>
        <taxon>Alphaproteobacteria</taxon>
        <taxon>Hyphomicrobiales</taxon>
        <taxon>Phyllobacteriaceae</taxon>
        <taxon>Mesorhizobium</taxon>
    </lineage>
</organism>
<sequence length="161" mass="17874">MFERVLSFLKDLPGGMPGADAAREDDPRVAAAALLYHAMDADGVRQDVEWERLKQLLSEAYGVTGSELAALVAAGEKADNEAVDLYAFTSVLKRHLDEPARIDFIRLMWEIVYADGELHELEDNTLWRVAELIGVDRRDRIAMRQAVARSMPDAKGGSSDE</sequence>
<evidence type="ECO:0000259" key="1">
    <source>
        <dbReference type="Pfam" id="PF05099"/>
    </source>
</evidence>
<proteinExistence type="predicted"/>
<dbReference type="Pfam" id="PF05099">
    <property type="entry name" value="TerB"/>
    <property type="match status" value="1"/>
</dbReference>
<comment type="caution">
    <text evidence="2">The sequence shown here is derived from an EMBL/GenBank/DDBJ whole genome shotgun (WGS) entry which is preliminary data.</text>
</comment>
<reference evidence="2 3" key="1">
    <citation type="submission" date="2020-02" db="EMBL/GenBank/DDBJ databases">
        <title>Genome sequence of the type strain CGMCC 1.15528 of Mesorhizobium zhangyense.</title>
        <authorList>
            <person name="Gao J."/>
            <person name="Sun J."/>
        </authorList>
    </citation>
    <scope>NUCLEOTIDE SEQUENCE [LARGE SCALE GENOMIC DNA]</scope>
    <source>
        <strain evidence="2 3">CGMCC 1.15528</strain>
    </source>
</reference>
<accession>A0A7C9VDW2</accession>
<evidence type="ECO:0000313" key="3">
    <source>
        <dbReference type="Proteomes" id="UP000481252"/>
    </source>
</evidence>
<keyword evidence="3" id="KW-1185">Reference proteome</keyword>
<dbReference type="CDD" id="cd07313">
    <property type="entry name" value="terB_like_2"/>
    <property type="match status" value="1"/>
</dbReference>
<feature type="domain" description="Co-chaperone DjlA N-terminal" evidence="1">
    <location>
        <begin position="29"/>
        <end position="145"/>
    </location>
</feature>
<dbReference type="InterPro" id="IPR007791">
    <property type="entry name" value="DjlA_N"/>
</dbReference>
<dbReference type="Proteomes" id="UP000481252">
    <property type="component" value="Unassembled WGS sequence"/>
</dbReference>
<dbReference type="RefSeq" id="WP_165118850.1">
    <property type="nucleotide sequence ID" value="NZ_JAAKZG010000005.1"/>
</dbReference>
<evidence type="ECO:0000313" key="2">
    <source>
        <dbReference type="EMBL" id="NGN42048.1"/>
    </source>
</evidence>
<dbReference type="AlphaFoldDB" id="A0A7C9VDW2"/>
<dbReference type="InterPro" id="IPR029024">
    <property type="entry name" value="TerB-like"/>
</dbReference>
<dbReference type="SUPFAM" id="SSF158682">
    <property type="entry name" value="TerB-like"/>
    <property type="match status" value="1"/>
</dbReference>
<dbReference type="EMBL" id="JAAKZG010000005">
    <property type="protein sequence ID" value="NGN42048.1"/>
    <property type="molecule type" value="Genomic_DNA"/>
</dbReference>
<protein>
    <recommendedName>
        <fullName evidence="1">Co-chaperone DjlA N-terminal domain-containing protein</fullName>
    </recommendedName>
</protein>
<gene>
    <name evidence="2" type="ORF">G6N74_13330</name>
</gene>